<feature type="compositionally biased region" description="Basic and acidic residues" evidence="1">
    <location>
        <begin position="597"/>
        <end position="618"/>
    </location>
</feature>
<dbReference type="Pfam" id="PF01841">
    <property type="entry name" value="Transglut_core"/>
    <property type="match status" value="1"/>
</dbReference>
<gene>
    <name evidence="4" type="ORF">FVP60_05080</name>
</gene>
<feature type="transmembrane region" description="Helical" evidence="2">
    <location>
        <begin position="33"/>
        <end position="53"/>
    </location>
</feature>
<feature type="transmembrane region" description="Helical" evidence="2">
    <location>
        <begin position="119"/>
        <end position="138"/>
    </location>
</feature>
<reference evidence="4 5" key="1">
    <citation type="submission" date="2019-08" db="EMBL/GenBank/DDBJ databases">
        <authorList>
            <person name="Dong K."/>
        </authorList>
    </citation>
    <scope>NUCLEOTIDE SEQUENCE [LARGE SCALE GENOMIC DNA]</scope>
    <source>
        <strain evidence="4 5">M4-8</strain>
    </source>
</reference>
<dbReference type="SUPFAM" id="SSF54001">
    <property type="entry name" value="Cysteine proteinases"/>
    <property type="match status" value="1"/>
</dbReference>
<protein>
    <submittedName>
        <fullName evidence="4">Transglutaminase domain-containing protein</fullName>
    </submittedName>
</protein>
<dbReference type="RefSeq" id="WP_147825140.1">
    <property type="nucleotide sequence ID" value="NZ_BAAARG010000001.1"/>
</dbReference>
<proteinExistence type="predicted"/>
<feature type="transmembrane region" description="Helical" evidence="2">
    <location>
        <begin position="7"/>
        <end position="27"/>
    </location>
</feature>
<feature type="transmembrane region" description="Helical" evidence="2">
    <location>
        <begin position="145"/>
        <end position="162"/>
    </location>
</feature>
<feature type="region of interest" description="Disordered" evidence="1">
    <location>
        <begin position="789"/>
        <end position="814"/>
    </location>
</feature>
<dbReference type="Proteomes" id="UP000321196">
    <property type="component" value="Unassembled WGS sequence"/>
</dbReference>
<evidence type="ECO:0000256" key="2">
    <source>
        <dbReference type="SAM" id="Phobius"/>
    </source>
</evidence>
<keyword evidence="5" id="KW-1185">Reference proteome</keyword>
<dbReference type="EMBL" id="VRSW01000001">
    <property type="protein sequence ID" value="TXK06335.1"/>
    <property type="molecule type" value="Genomic_DNA"/>
</dbReference>
<feature type="transmembrane region" description="Helical" evidence="2">
    <location>
        <begin position="60"/>
        <end position="78"/>
    </location>
</feature>
<evidence type="ECO:0000259" key="3">
    <source>
        <dbReference type="Pfam" id="PF01841"/>
    </source>
</evidence>
<organism evidence="4 5">
    <name type="scientific">Microbacterium mitrae</name>
    <dbReference type="NCBI Taxonomy" id="664640"/>
    <lineage>
        <taxon>Bacteria</taxon>
        <taxon>Bacillati</taxon>
        <taxon>Actinomycetota</taxon>
        <taxon>Actinomycetes</taxon>
        <taxon>Micrococcales</taxon>
        <taxon>Microbacteriaceae</taxon>
        <taxon>Microbacterium</taxon>
    </lineage>
</organism>
<feature type="transmembrane region" description="Helical" evidence="2">
    <location>
        <begin position="182"/>
        <end position="200"/>
    </location>
</feature>
<keyword evidence="2" id="KW-0812">Transmembrane</keyword>
<accession>A0A5C8HQP4</accession>
<comment type="caution">
    <text evidence="4">The sequence shown here is derived from an EMBL/GenBank/DDBJ whole genome shotgun (WGS) entry which is preliminary data.</text>
</comment>
<feature type="domain" description="Transglutaminase-like" evidence="3">
    <location>
        <begin position="524"/>
        <end position="589"/>
    </location>
</feature>
<dbReference type="InterPro" id="IPR002931">
    <property type="entry name" value="Transglutaminase-like"/>
</dbReference>
<dbReference type="AlphaFoldDB" id="A0A5C8HQP4"/>
<keyword evidence="2" id="KW-0472">Membrane</keyword>
<evidence type="ECO:0000313" key="4">
    <source>
        <dbReference type="EMBL" id="TXK06335.1"/>
    </source>
</evidence>
<feature type="transmembrane region" description="Helical" evidence="2">
    <location>
        <begin position="651"/>
        <end position="675"/>
    </location>
</feature>
<name>A0A5C8HQP4_9MICO</name>
<keyword evidence="2" id="KW-1133">Transmembrane helix</keyword>
<feature type="region of interest" description="Disordered" evidence="1">
    <location>
        <begin position="597"/>
        <end position="642"/>
    </location>
</feature>
<evidence type="ECO:0000256" key="1">
    <source>
        <dbReference type="SAM" id="MobiDB-lite"/>
    </source>
</evidence>
<feature type="transmembrane region" description="Helical" evidence="2">
    <location>
        <begin position="233"/>
        <end position="254"/>
    </location>
</feature>
<dbReference type="InterPro" id="IPR038765">
    <property type="entry name" value="Papain-like_cys_pep_sf"/>
</dbReference>
<sequence>MTKQSILVGSLYVTAMVALAGLAAWPIYATPWYIVVVAASALVGAGIAVLSLLVKWNGWLITLLLLAACLALAVTLAVPEHWASGTVIPDGLRESALGFVTGFKDLATSPLPVGTYRNLLVPAIAVFVVGTFVAVRFAFVSGRRAGFTVVAVGVMLAFGLLFGRTSVSAPLAIGPFTINAPVETAIGIASVLGSMWWLAWRARDERRRAIARAAAATGMRGAKQNTAAHARRTALAATMVIVAVGAGAVATPWMTQSHTRDVIRSTVGPEVDIAQAETPLAGYRTNFTNANVSSVLFSYTTTGEVPSRIRLATLGAYDGESYRVDIDTTNLYQRVPSTLEGVSGTTSTVRFEIDALQGIWLPTFGQLESVQFQGADGPSLADGFYYNAAAGTGIVTGGVGEGDSYVITAAEPATMSLVDARSPGASAQVTPPESLITWLDAQAVPSTGAGLAEVIDTLRARGYLSHALQLPEGETAEWMALIPDYAGFQSSAAGHSLARIDALFTQLLEHESQVQGDEGASMVSAIGDDEQFAVATALIAQQLGFPARVVIGVRTASDTLPACDGECLASDLSVWTEVQDASGVWIAIDVTPQHTDAVEVESRTQRDPENITDVRPDEVTEVAPPDPEQHESDDSPPQQNDTVDTAVVGSVLRWVGVGGLGLILLLAPFLTVLIAKTARRRERATAEDGAGRIAGGWEEYVDTAVDAGMVPPTTHTRHELAEEYATPAGVLLAAQADHAQFSNTVISENESNEFWEIVMAERRAITQKMGWWRRVRAALSLKSFVRQLTKPARPTRSRSAERGKRSSSRAQSTS</sequence>
<dbReference type="OrthoDB" id="3651060at2"/>
<evidence type="ECO:0000313" key="5">
    <source>
        <dbReference type="Proteomes" id="UP000321196"/>
    </source>
</evidence>